<keyword evidence="2" id="KW-0732">Signal</keyword>
<accession>A0ABY2BKN7</accession>
<feature type="signal peptide" evidence="2">
    <location>
        <begin position="1"/>
        <end position="23"/>
    </location>
</feature>
<evidence type="ECO:0000256" key="1">
    <source>
        <dbReference type="SAM" id="MobiDB-lite"/>
    </source>
</evidence>
<evidence type="ECO:0000313" key="4">
    <source>
        <dbReference type="Proteomes" id="UP000295818"/>
    </source>
</evidence>
<organism evidence="3 4">
    <name type="scientific">Kribbella orskensis</name>
    <dbReference type="NCBI Taxonomy" id="2512216"/>
    <lineage>
        <taxon>Bacteria</taxon>
        <taxon>Bacillati</taxon>
        <taxon>Actinomycetota</taxon>
        <taxon>Actinomycetes</taxon>
        <taxon>Propionibacteriales</taxon>
        <taxon>Kribbellaceae</taxon>
        <taxon>Kribbella</taxon>
    </lineage>
</organism>
<comment type="caution">
    <text evidence="3">The sequence shown here is derived from an EMBL/GenBank/DDBJ whole genome shotgun (WGS) entry which is preliminary data.</text>
</comment>
<dbReference type="EMBL" id="SLWM01000006">
    <property type="protein sequence ID" value="TCO22899.1"/>
    <property type="molecule type" value="Genomic_DNA"/>
</dbReference>
<name>A0ABY2BKN7_9ACTN</name>
<dbReference type="PROSITE" id="PS51257">
    <property type="entry name" value="PROKAR_LIPOPROTEIN"/>
    <property type="match status" value="1"/>
</dbReference>
<feature type="chain" id="PRO_5047114405" description="Fibronectin type-III domain-containing protein" evidence="2">
    <location>
        <begin position="24"/>
        <end position="436"/>
    </location>
</feature>
<evidence type="ECO:0000313" key="3">
    <source>
        <dbReference type="EMBL" id="TCO22899.1"/>
    </source>
</evidence>
<evidence type="ECO:0008006" key="5">
    <source>
        <dbReference type="Google" id="ProtNLM"/>
    </source>
</evidence>
<reference evidence="3 4" key="1">
    <citation type="journal article" date="2015" name="Stand. Genomic Sci.">
        <title>Genomic Encyclopedia of Bacterial and Archaeal Type Strains, Phase III: the genomes of soil and plant-associated and newly described type strains.</title>
        <authorList>
            <person name="Whitman W.B."/>
            <person name="Woyke T."/>
            <person name="Klenk H.P."/>
            <person name="Zhou Y."/>
            <person name="Lilburn T.G."/>
            <person name="Beck B.J."/>
            <person name="De Vos P."/>
            <person name="Vandamme P."/>
            <person name="Eisen J.A."/>
            <person name="Garrity G."/>
            <person name="Hugenholtz P."/>
            <person name="Kyrpides N.C."/>
        </authorList>
    </citation>
    <scope>NUCLEOTIDE SEQUENCE [LARGE SCALE GENOMIC DNA]</scope>
    <source>
        <strain evidence="3 4">VKM Ac-2538</strain>
    </source>
</reference>
<protein>
    <recommendedName>
        <fullName evidence="5">Fibronectin type-III domain-containing protein</fullName>
    </recommendedName>
</protein>
<sequence length="436" mass="46572">MVRVRAVLSTVLAALCGATLLTACSSDPTPSGVTLAWASDSRQAVRVSWRDSNAPNRITIEGVLSTSPSYVKYLPDNAPNTWDIPSSEFPPDGNYRIAIAVGTSSGGVTSKPARSPMFDTDGPVRPSASAAIPTGESGQDVLVRWDVPAPPQDFSPDDPLDVTGRPQLYVPLVGRPGEQLRAMGPGTTSTQVVLEDLKPPYLFQLRAQNEWTSAVGGEIAGRSSTTTASVPGSAQFSVAMRIRGRAILQEVRCAPETSCVEQRTTLAGLPVVVLTQVRPRARWTPAGRGITSTGGYYDIAVTAAGTRPYMVTVPLYSGAGSMVSSSTSKPAVTRGVVRVASAGFIGGASRRRGETITVYATVKPPMNAVALLQQWNRVSKRWNNVKQVRILRGQVVFAFKAARPGLFVFRYVLPNATYLGRPLYSTVTPHLMLSIR</sequence>
<evidence type="ECO:0000256" key="2">
    <source>
        <dbReference type="SAM" id="SignalP"/>
    </source>
</evidence>
<gene>
    <name evidence="3" type="ORF">EV644_106207</name>
</gene>
<proteinExistence type="predicted"/>
<keyword evidence="4" id="KW-1185">Reference proteome</keyword>
<dbReference type="Proteomes" id="UP000295818">
    <property type="component" value="Unassembled WGS sequence"/>
</dbReference>
<feature type="region of interest" description="Disordered" evidence="1">
    <location>
        <begin position="106"/>
        <end position="136"/>
    </location>
</feature>